<accession>A0A480AJ58</accession>
<organism evidence="1 2">
    <name type="scientific">Pseudaquabacterium pictum</name>
    <dbReference type="NCBI Taxonomy" id="2315236"/>
    <lineage>
        <taxon>Bacteria</taxon>
        <taxon>Pseudomonadati</taxon>
        <taxon>Pseudomonadota</taxon>
        <taxon>Betaproteobacteria</taxon>
        <taxon>Burkholderiales</taxon>
        <taxon>Sphaerotilaceae</taxon>
        <taxon>Pseudaquabacterium</taxon>
    </lineage>
</organism>
<sequence>MSSDTTKVKGLAELQAALDQLPAQIERNIMRAALRNGAKVLLAEAQGTAAFADATGALRASIRISTSVRRGTVTAAVKAGPSKRDKRPWYARLVEYGTKAHIIRARQGKLLAIGVSKVHHPGAKARPFMRPALDAKAQEAVQATAEYIRQRLASRHGLTVPAPLQDGDE</sequence>
<keyword evidence="2" id="KW-1185">Reference proteome</keyword>
<protein>
    <recommendedName>
        <fullName evidence="3">HK97 gp10 family phage protein</fullName>
    </recommendedName>
</protein>
<dbReference type="InterPro" id="IPR010064">
    <property type="entry name" value="HK97-gp10_tail"/>
</dbReference>
<gene>
    <name evidence="1" type="ORF">AQPW35_05740</name>
</gene>
<comment type="caution">
    <text evidence="1">The sequence shown here is derived from an EMBL/GenBank/DDBJ whole genome shotgun (WGS) entry which is preliminary data.</text>
</comment>
<evidence type="ECO:0000313" key="2">
    <source>
        <dbReference type="Proteomes" id="UP000301751"/>
    </source>
</evidence>
<dbReference type="Proteomes" id="UP000301751">
    <property type="component" value="Unassembled WGS sequence"/>
</dbReference>
<name>A0A480AJ58_9BURK</name>
<evidence type="ECO:0008006" key="3">
    <source>
        <dbReference type="Google" id="ProtNLM"/>
    </source>
</evidence>
<dbReference type="NCBIfam" id="TIGR01725">
    <property type="entry name" value="phge_HK97_gp10"/>
    <property type="match status" value="1"/>
</dbReference>
<dbReference type="EMBL" id="BJCL01000001">
    <property type="protein sequence ID" value="GCL61493.1"/>
    <property type="molecule type" value="Genomic_DNA"/>
</dbReference>
<proteinExistence type="predicted"/>
<dbReference type="AlphaFoldDB" id="A0A480AJ58"/>
<evidence type="ECO:0000313" key="1">
    <source>
        <dbReference type="EMBL" id="GCL61493.1"/>
    </source>
</evidence>
<dbReference type="RefSeq" id="WP_162520680.1">
    <property type="nucleotide sequence ID" value="NZ_BJCL01000001.1"/>
</dbReference>
<dbReference type="Pfam" id="PF04883">
    <property type="entry name" value="HK97-gp10_like"/>
    <property type="match status" value="1"/>
</dbReference>
<reference evidence="2" key="1">
    <citation type="submission" date="2019-03" db="EMBL/GenBank/DDBJ databases">
        <title>Aquabacterium pictum sp.nov., the first bacteriochlorophyll a-containing freshwater bacterium in the genus Aquabacterium of the class Betaproteobacteria.</title>
        <authorList>
            <person name="Hirose S."/>
            <person name="Tank M."/>
            <person name="Hara E."/>
            <person name="Tamaki H."/>
            <person name="Takaichi S."/>
            <person name="Haruta S."/>
            <person name="Hanada S."/>
        </authorList>
    </citation>
    <scope>NUCLEOTIDE SEQUENCE [LARGE SCALE GENOMIC DNA]</scope>
    <source>
        <strain evidence="2">W35</strain>
    </source>
</reference>